<dbReference type="InterPro" id="IPR029058">
    <property type="entry name" value="AB_hydrolase_fold"/>
</dbReference>
<evidence type="ECO:0000256" key="6">
    <source>
        <dbReference type="ARBA" id="ARBA00022832"/>
    </source>
</evidence>
<feature type="domain" description="Phospholipase/carboxylesterase/thioesterase" evidence="10">
    <location>
        <begin position="20"/>
        <end position="251"/>
    </location>
</feature>
<comment type="function">
    <text evidence="7">Hydrolyzes fatty acids from S-acylated cysteine residues in proteins with a strong preference for palmitoylated G-alpha proteins over other acyl substrates. Mediates the deacylation of G-alpha proteins such as GPA1 in vivo, but has weak or no activity toward palmitoylated Ras proteins. Has weak lysophospholipase activity in vitro; however such activity may not exist in vivo.</text>
</comment>
<proteinExistence type="inferred from homology"/>
<comment type="similarity">
    <text evidence="1">Belongs to the AB hydrolase superfamily. AB hydrolase 2 family.</text>
</comment>
<evidence type="ECO:0000256" key="3">
    <source>
        <dbReference type="ARBA" id="ARBA00014923"/>
    </source>
</evidence>
<dbReference type="InterPro" id="IPR050565">
    <property type="entry name" value="LYPA1-2/EST-like"/>
</dbReference>
<keyword evidence="6" id="KW-0443">Lipid metabolism</keyword>
<dbReference type="Pfam" id="PF02230">
    <property type="entry name" value="Abhydrolase_2"/>
    <property type="match status" value="1"/>
</dbReference>
<dbReference type="SUPFAM" id="SSF53474">
    <property type="entry name" value="alpha/beta-Hydrolases"/>
    <property type="match status" value="1"/>
</dbReference>
<keyword evidence="12" id="KW-1185">Reference proteome</keyword>
<dbReference type="HOGENOM" id="CLU_049413_3_4_1"/>
<dbReference type="Gene3D" id="3.40.50.1820">
    <property type="entry name" value="alpha/beta hydrolase"/>
    <property type="match status" value="1"/>
</dbReference>
<dbReference type="GO" id="GO:0052689">
    <property type="term" value="F:carboxylic ester hydrolase activity"/>
    <property type="evidence" value="ECO:0007669"/>
    <property type="project" value="UniProtKB-KW"/>
</dbReference>
<reference evidence="11 12" key="1">
    <citation type="submission" date="2013-03" db="EMBL/GenBank/DDBJ databases">
        <title>The Genome Sequence of Capronia epimyces CBS 606.96.</title>
        <authorList>
            <consortium name="The Broad Institute Genomics Platform"/>
            <person name="Cuomo C."/>
            <person name="de Hoog S."/>
            <person name="Gorbushina A."/>
            <person name="Walker B."/>
            <person name="Young S.K."/>
            <person name="Zeng Q."/>
            <person name="Gargeya S."/>
            <person name="Fitzgerald M."/>
            <person name="Haas B."/>
            <person name="Abouelleil A."/>
            <person name="Allen A.W."/>
            <person name="Alvarado L."/>
            <person name="Arachchi H.M."/>
            <person name="Berlin A.M."/>
            <person name="Chapman S.B."/>
            <person name="Gainer-Dewar J."/>
            <person name="Goldberg J."/>
            <person name="Griggs A."/>
            <person name="Gujja S."/>
            <person name="Hansen M."/>
            <person name="Howarth C."/>
            <person name="Imamovic A."/>
            <person name="Ireland A."/>
            <person name="Larimer J."/>
            <person name="McCowan C."/>
            <person name="Murphy C."/>
            <person name="Pearson M."/>
            <person name="Poon T.W."/>
            <person name="Priest M."/>
            <person name="Roberts A."/>
            <person name="Saif S."/>
            <person name="Shea T."/>
            <person name="Sisk P."/>
            <person name="Sykes S."/>
            <person name="Wortman J."/>
            <person name="Nusbaum C."/>
            <person name="Birren B."/>
        </authorList>
    </citation>
    <scope>NUCLEOTIDE SEQUENCE [LARGE SCALE GENOMIC DNA]</scope>
    <source>
        <strain evidence="11 12">CBS 606.96</strain>
    </source>
</reference>
<evidence type="ECO:0000256" key="5">
    <source>
        <dbReference type="ARBA" id="ARBA00022801"/>
    </source>
</evidence>
<keyword evidence="5" id="KW-0378">Hydrolase</keyword>
<evidence type="ECO:0000313" key="11">
    <source>
        <dbReference type="EMBL" id="EXJ78949.1"/>
    </source>
</evidence>
<dbReference type="STRING" id="1182542.W9Y997"/>
<dbReference type="Proteomes" id="UP000019478">
    <property type="component" value="Unassembled WGS sequence"/>
</dbReference>
<dbReference type="OrthoDB" id="2418081at2759"/>
<dbReference type="GO" id="GO:0006631">
    <property type="term" value="P:fatty acid metabolic process"/>
    <property type="evidence" value="ECO:0007669"/>
    <property type="project" value="UniProtKB-KW"/>
</dbReference>
<gene>
    <name evidence="11" type="ORF">A1O3_08449</name>
</gene>
<dbReference type="GO" id="GO:0008474">
    <property type="term" value="F:palmitoyl-(protein) hydrolase activity"/>
    <property type="evidence" value="ECO:0007669"/>
    <property type="project" value="UniProtKB-EC"/>
</dbReference>
<dbReference type="EMBL" id="AMGY01000008">
    <property type="protein sequence ID" value="EXJ78949.1"/>
    <property type="molecule type" value="Genomic_DNA"/>
</dbReference>
<sequence length="254" mass="28002">MSDKPPYVVTPTAPASSPDRAATLIFLHGYGDDAEGLPLGLAQQFQFAKKMEHLKWVLPTASHNHEAMTRAWYVPKALPNVMKPHVGDEDEDAPDDEAGIMKSVDIVDQLVEQEIKSGTPPERILVGGFSQGCAVSLVWGLTGRLRNKIGGMVCLSGYFPLRDRIGPLRKERLPQGSRRDADELPVKGGKKWFYVHGTMDTLVPTKLYTQGKEELAKWVDQGDIEEHLYAGMGHATGASELRDLLGFFEKVVPP</sequence>
<dbReference type="PANTHER" id="PTHR10655">
    <property type="entry name" value="LYSOPHOSPHOLIPASE-RELATED"/>
    <property type="match status" value="1"/>
</dbReference>
<protein>
    <recommendedName>
        <fullName evidence="3">Acyl-protein thioesterase 1</fullName>
        <ecNumber evidence="2">3.1.2.22</ecNumber>
    </recommendedName>
    <alternativeName>
        <fullName evidence="8">Palmitoyl-protein hydrolase</fullName>
    </alternativeName>
</protein>
<evidence type="ECO:0000256" key="7">
    <source>
        <dbReference type="ARBA" id="ARBA00029392"/>
    </source>
</evidence>
<evidence type="ECO:0000256" key="8">
    <source>
        <dbReference type="ARBA" id="ARBA00031195"/>
    </source>
</evidence>
<dbReference type="GO" id="GO:0005737">
    <property type="term" value="C:cytoplasm"/>
    <property type="evidence" value="ECO:0007669"/>
    <property type="project" value="TreeGrafter"/>
</dbReference>
<dbReference type="RefSeq" id="XP_007736737.1">
    <property type="nucleotide sequence ID" value="XM_007738547.1"/>
</dbReference>
<evidence type="ECO:0000256" key="9">
    <source>
        <dbReference type="ARBA" id="ARBA00047337"/>
    </source>
</evidence>
<evidence type="ECO:0000256" key="1">
    <source>
        <dbReference type="ARBA" id="ARBA00006499"/>
    </source>
</evidence>
<dbReference type="GeneID" id="19172537"/>
<accession>W9Y997</accession>
<evidence type="ECO:0000313" key="12">
    <source>
        <dbReference type="Proteomes" id="UP000019478"/>
    </source>
</evidence>
<dbReference type="AlphaFoldDB" id="W9Y997"/>
<evidence type="ECO:0000256" key="4">
    <source>
        <dbReference type="ARBA" id="ARBA00022487"/>
    </source>
</evidence>
<keyword evidence="6" id="KW-0276">Fatty acid metabolism</keyword>
<dbReference type="EC" id="3.1.2.22" evidence="2"/>
<comment type="catalytic activity">
    <reaction evidence="9">
        <text>S-hexadecanoyl-L-cysteinyl-[protein] + H2O = L-cysteinyl-[protein] + hexadecanoate + H(+)</text>
        <dbReference type="Rhea" id="RHEA:19233"/>
        <dbReference type="Rhea" id="RHEA-COMP:10131"/>
        <dbReference type="Rhea" id="RHEA-COMP:11032"/>
        <dbReference type="ChEBI" id="CHEBI:7896"/>
        <dbReference type="ChEBI" id="CHEBI:15377"/>
        <dbReference type="ChEBI" id="CHEBI:15378"/>
        <dbReference type="ChEBI" id="CHEBI:29950"/>
        <dbReference type="ChEBI" id="CHEBI:74151"/>
        <dbReference type="EC" id="3.1.2.22"/>
    </reaction>
</comment>
<evidence type="ECO:0000259" key="10">
    <source>
        <dbReference type="Pfam" id="PF02230"/>
    </source>
</evidence>
<comment type="caution">
    <text evidence="11">The sequence shown here is derived from an EMBL/GenBank/DDBJ whole genome shotgun (WGS) entry which is preliminary data.</text>
</comment>
<dbReference type="eggNOG" id="KOG2112">
    <property type="taxonomic scope" value="Eukaryota"/>
</dbReference>
<organism evidence="11 12">
    <name type="scientific">Capronia epimyces CBS 606.96</name>
    <dbReference type="NCBI Taxonomy" id="1182542"/>
    <lineage>
        <taxon>Eukaryota</taxon>
        <taxon>Fungi</taxon>
        <taxon>Dikarya</taxon>
        <taxon>Ascomycota</taxon>
        <taxon>Pezizomycotina</taxon>
        <taxon>Eurotiomycetes</taxon>
        <taxon>Chaetothyriomycetidae</taxon>
        <taxon>Chaetothyriales</taxon>
        <taxon>Herpotrichiellaceae</taxon>
        <taxon>Capronia</taxon>
    </lineage>
</organism>
<name>W9Y997_9EURO</name>
<evidence type="ECO:0000256" key="2">
    <source>
        <dbReference type="ARBA" id="ARBA00012423"/>
    </source>
</evidence>
<keyword evidence="4" id="KW-0719">Serine esterase</keyword>
<dbReference type="PANTHER" id="PTHR10655:SF17">
    <property type="entry name" value="LYSOPHOSPHOLIPASE-LIKE PROTEIN 1"/>
    <property type="match status" value="1"/>
</dbReference>
<dbReference type="InterPro" id="IPR003140">
    <property type="entry name" value="PLipase/COase/thioEstase"/>
</dbReference>